<dbReference type="EMBL" id="JAVHJL010000012">
    <property type="protein sequence ID" value="KAK6495913.1"/>
    <property type="molecule type" value="Genomic_DNA"/>
</dbReference>
<dbReference type="AlphaFoldDB" id="A0AAV9VSW6"/>
<accession>A0AAV9VSW6</accession>
<feature type="region of interest" description="Disordered" evidence="1">
    <location>
        <begin position="14"/>
        <end position="38"/>
    </location>
</feature>
<organism evidence="2 3">
    <name type="scientific">Arthrobotrys musiformis</name>
    <dbReference type="NCBI Taxonomy" id="47236"/>
    <lineage>
        <taxon>Eukaryota</taxon>
        <taxon>Fungi</taxon>
        <taxon>Dikarya</taxon>
        <taxon>Ascomycota</taxon>
        <taxon>Pezizomycotina</taxon>
        <taxon>Orbiliomycetes</taxon>
        <taxon>Orbiliales</taxon>
        <taxon>Orbiliaceae</taxon>
        <taxon>Arthrobotrys</taxon>
    </lineage>
</organism>
<reference evidence="2 3" key="1">
    <citation type="submission" date="2023-08" db="EMBL/GenBank/DDBJ databases">
        <authorList>
            <person name="Palmer J.M."/>
        </authorList>
    </citation>
    <scope>NUCLEOTIDE SEQUENCE [LARGE SCALE GENOMIC DNA]</scope>
    <source>
        <strain evidence="2 3">TWF481</strain>
    </source>
</reference>
<keyword evidence="3" id="KW-1185">Reference proteome</keyword>
<evidence type="ECO:0000313" key="3">
    <source>
        <dbReference type="Proteomes" id="UP001370758"/>
    </source>
</evidence>
<gene>
    <name evidence="2" type="ORF">TWF481_002958</name>
</gene>
<evidence type="ECO:0000313" key="2">
    <source>
        <dbReference type="EMBL" id="KAK6495913.1"/>
    </source>
</evidence>
<evidence type="ECO:0008006" key="4">
    <source>
        <dbReference type="Google" id="ProtNLM"/>
    </source>
</evidence>
<evidence type="ECO:0000256" key="1">
    <source>
        <dbReference type="SAM" id="MobiDB-lite"/>
    </source>
</evidence>
<dbReference type="Proteomes" id="UP001370758">
    <property type="component" value="Unassembled WGS sequence"/>
</dbReference>
<comment type="caution">
    <text evidence="2">The sequence shown here is derived from an EMBL/GenBank/DDBJ whole genome shotgun (WGS) entry which is preliminary data.</text>
</comment>
<proteinExistence type="predicted"/>
<sequence length="153" mass="17422">MLVSLDYPPHLPICPAPPHSPSPRSPLPPLLPTSSSTHRQRQLTQKILSYYLTNTNTFISEYPTAPPLESTTNFVKLTFQALPATMGKRYPTYAKWATMIAEFPFNLQKSLSIDVIQKINAGLTDGQQTRQNLRDVRKRVEKHLAFEAKYQLR</sequence>
<feature type="compositionally biased region" description="Pro residues" evidence="1">
    <location>
        <begin position="14"/>
        <end position="31"/>
    </location>
</feature>
<name>A0AAV9VSW6_9PEZI</name>
<protein>
    <recommendedName>
        <fullName evidence="4">HAT C-terminal dimerisation domain-containing protein</fullName>
    </recommendedName>
</protein>